<dbReference type="OrthoDB" id="9983919at2759"/>
<dbReference type="Proteomes" id="UP000247498">
    <property type="component" value="Unassembled WGS sequence"/>
</dbReference>
<dbReference type="EMBL" id="BDRX01000050">
    <property type="protein sequence ID" value="GBF94299.1"/>
    <property type="molecule type" value="Genomic_DNA"/>
</dbReference>
<feature type="domain" description="Hemerythrin-like" evidence="1">
    <location>
        <begin position="39"/>
        <end position="149"/>
    </location>
</feature>
<protein>
    <recommendedName>
        <fullName evidence="1">Hemerythrin-like domain-containing protein</fullName>
    </recommendedName>
</protein>
<dbReference type="Pfam" id="PF01814">
    <property type="entry name" value="Hemerythrin"/>
    <property type="match status" value="1"/>
</dbReference>
<sequence length="190" mass="20891">MSEQAWEDAEEGEPGMDLDVERVEDISSQASCATRAIPWVANDHDLIKGLYKKYRSPGLPEAERERLVTEMVRVLDAHVQAEEEVLCPALAKESEIGEFAREHALSVDSSLRLLLCDLTAMRAGAEGFGAKLEQLMAVFFQHMAEEEHALPVLRGAVGADELLELGSRFKAVKDDALARPPHPPTPPVHA</sequence>
<accession>A0A2V0P3Z1</accession>
<dbReference type="InParanoid" id="A0A2V0P3Z1"/>
<dbReference type="Gene3D" id="1.20.120.520">
    <property type="entry name" value="nmb1532 protein domain like"/>
    <property type="match status" value="1"/>
</dbReference>
<reference evidence="2 3" key="1">
    <citation type="journal article" date="2018" name="Sci. Rep.">
        <title>Raphidocelis subcapitata (=Pseudokirchneriella subcapitata) provides an insight into genome evolution and environmental adaptations in the Sphaeropleales.</title>
        <authorList>
            <person name="Suzuki S."/>
            <person name="Yamaguchi H."/>
            <person name="Nakajima N."/>
            <person name="Kawachi M."/>
        </authorList>
    </citation>
    <scope>NUCLEOTIDE SEQUENCE [LARGE SCALE GENOMIC DNA]</scope>
    <source>
        <strain evidence="2 3">NIES-35</strain>
    </source>
</reference>
<evidence type="ECO:0000313" key="2">
    <source>
        <dbReference type="EMBL" id="GBF94299.1"/>
    </source>
</evidence>
<dbReference type="InterPro" id="IPR012312">
    <property type="entry name" value="Hemerythrin-like"/>
</dbReference>
<organism evidence="2 3">
    <name type="scientific">Raphidocelis subcapitata</name>
    <dbReference type="NCBI Taxonomy" id="307507"/>
    <lineage>
        <taxon>Eukaryota</taxon>
        <taxon>Viridiplantae</taxon>
        <taxon>Chlorophyta</taxon>
        <taxon>core chlorophytes</taxon>
        <taxon>Chlorophyceae</taxon>
        <taxon>CS clade</taxon>
        <taxon>Sphaeropleales</taxon>
        <taxon>Selenastraceae</taxon>
        <taxon>Raphidocelis</taxon>
    </lineage>
</organism>
<dbReference type="AlphaFoldDB" id="A0A2V0P3Z1"/>
<evidence type="ECO:0000313" key="3">
    <source>
        <dbReference type="Proteomes" id="UP000247498"/>
    </source>
</evidence>
<dbReference type="PANTHER" id="PTHR35585">
    <property type="entry name" value="HHE DOMAIN PROTEIN (AFU_ORTHOLOGUE AFUA_4G00730)"/>
    <property type="match status" value="1"/>
</dbReference>
<gene>
    <name evidence="2" type="ORF">Rsub_06921</name>
</gene>
<keyword evidence="3" id="KW-1185">Reference proteome</keyword>
<evidence type="ECO:0000259" key="1">
    <source>
        <dbReference type="Pfam" id="PF01814"/>
    </source>
</evidence>
<proteinExistence type="predicted"/>
<dbReference type="PANTHER" id="PTHR35585:SF1">
    <property type="entry name" value="HHE DOMAIN PROTEIN (AFU_ORTHOLOGUE AFUA_4G00730)"/>
    <property type="match status" value="1"/>
</dbReference>
<comment type="caution">
    <text evidence="2">The sequence shown here is derived from an EMBL/GenBank/DDBJ whole genome shotgun (WGS) entry which is preliminary data.</text>
</comment>
<name>A0A2V0P3Z1_9CHLO</name>